<organism evidence="2 3">
    <name type="scientific">Dichotomopilus funicola</name>
    <dbReference type="NCBI Taxonomy" id="1934379"/>
    <lineage>
        <taxon>Eukaryota</taxon>
        <taxon>Fungi</taxon>
        <taxon>Dikarya</taxon>
        <taxon>Ascomycota</taxon>
        <taxon>Pezizomycotina</taxon>
        <taxon>Sordariomycetes</taxon>
        <taxon>Sordariomycetidae</taxon>
        <taxon>Sordariales</taxon>
        <taxon>Chaetomiaceae</taxon>
        <taxon>Dichotomopilus</taxon>
    </lineage>
</organism>
<evidence type="ECO:0000313" key="2">
    <source>
        <dbReference type="EMBL" id="KAK4145642.1"/>
    </source>
</evidence>
<dbReference type="EMBL" id="MU853567">
    <property type="protein sequence ID" value="KAK4145642.1"/>
    <property type="molecule type" value="Genomic_DNA"/>
</dbReference>
<dbReference type="AlphaFoldDB" id="A0AAN6ZP42"/>
<feature type="signal peptide" evidence="1">
    <location>
        <begin position="1"/>
        <end position="18"/>
    </location>
</feature>
<dbReference type="GeneID" id="87816616"/>
<name>A0AAN6ZP42_9PEZI</name>
<keyword evidence="3" id="KW-1185">Reference proteome</keyword>
<reference evidence="2" key="2">
    <citation type="submission" date="2023-05" db="EMBL/GenBank/DDBJ databases">
        <authorList>
            <consortium name="Lawrence Berkeley National Laboratory"/>
            <person name="Steindorff A."/>
            <person name="Hensen N."/>
            <person name="Bonometti L."/>
            <person name="Westerberg I."/>
            <person name="Brannstrom I.O."/>
            <person name="Guillou S."/>
            <person name="Cros-Aarteil S."/>
            <person name="Calhoun S."/>
            <person name="Haridas S."/>
            <person name="Kuo A."/>
            <person name="Mondo S."/>
            <person name="Pangilinan J."/>
            <person name="Riley R."/>
            <person name="Labutti K."/>
            <person name="Andreopoulos B."/>
            <person name="Lipzen A."/>
            <person name="Chen C."/>
            <person name="Yanf M."/>
            <person name="Daum C."/>
            <person name="Ng V."/>
            <person name="Clum A."/>
            <person name="Ohm R."/>
            <person name="Martin F."/>
            <person name="Silar P."/>
            <person name="Natvig D."/>
            <person name="Lalanne C."/>
            <person name="Gautier V."/>
            <person name="Ament-Velasquez S.L."/>
            <person name="Kruys A."/>
            <person name="Hutchinson M.I."/>
            <person name="Powell A.J."/>
            <person name="Barry K."/>
            <person name="Miller A.N."/>
            <person name="Grigoriev I.V."/>
            <person name="Debuchy R."/>
            <person name="Gladieux P."/>
            <person name="Thoren M.H."/>
            <person name="Johannesson H."/>
        </authorList>
    </citation>
    <scope>NUCLEOTIDE SEQUENCE</scope>
    <source>
        <strain evidence="2">CBS 141.50</strain>
    </source>
</reference>
<reference evidence="2" key="1">
    <citation type="journal article" date="2023" name="Mol. Phylogenet. Evol.">
        <title>Genome-scale phylogeny and comparative genomics of the fungal order Sordariales.</title>
        <authorList>
            <person name="Hensen N."/>
            <person name="Bonometti L."/>
            <person name="Westerberg I."/>
            <person name="Brannstrom I.O."/>
            <person name="Guillou S."/>
            <person name="Cros-Aarteil S."/>
            <person name="Calhoun S."/>
            <person name="Haridas S."/>
            <person name="Kuo A."/>
            <person name="Mondo S."/>
            <person name="Pangilinan J."/>
            <person name="Riley R."/>
            <person name="LaButti K."/>
            <person name="Andreopoulos B."/>
            <person name="Lipzen A."/>
            <person name="Chen C."/>
            <person name="Yan M."/>
            <person name="Daum C."/>
            <person name="Ng V."/>
            <person name="Clum A."/>
            <person name="Steindorff A."/>
            <person name="Ohm R.A."/>
            <person name="Martin F."/>
            <person name="Silar P."/>
            <person name="Natvig D.O."/>
            <person name="Lalanne C."/>
            <person name="Gautier V."/>
            <person name="Ament-Velasquez S.L."/>
            <person name="Kruys A."/>
            <person name="Hutchinson M.I."/>
            <person name="Powell A.J."/>
            <person name="Barry K."/>
            <person name="Miller A.N."/>
            <person name="Grigoriev I.V."/>
            <person name="Debuchy R."/>
            <person name="Gladieux P."/>
            <person name="Hiltunen Thoren M."/>
            <person name="Johannesson H."/>
        </authorList>
    </citation>
    <scope>NUCLEOTIDE SEQUENCE</scope>
    <source>
        <strain evidence="2">CBS 141.50</strain>
    </source>
</reference>
<dbReference type="Proteomes" id="UP001302676">
    <property type="component" value="Unassembled WGS sequence"/>
</dbReference>
<gene>
    <name evidence="2" type="ORF">C8A04DRAFT_26642</name>
</gene>
<accession>A0AAN6ZP42</accession>
<dbReference type="RefSeq" id="XP_062639013.1">
    <property type="nucleotide sequence ID" value="XM_062780003.1"/>
</dbReference>
<keyword evidence="1" id="KW-0732">Signal</keyword>
<sequence>MKTFTLAILLSAAATVLADDPLLACGYALVNDGWYNQRDLALAACGREDTCSGKEWNTIFEIIPMSSGPASWYEMKSRGVFCDKGCWGDIERWEAQCH</sequence>
<protein>
    <submittedName>
        <fullName evidence="2">Uncharacterized protein</fullName>
    </submittedName>
</protein>
<comment type="caution">
    <text evidence="2">The sequence shown here is derived from an EMBL/GenBank/DDBJ whole genome shotgun (WGS) entry which is preliminary data.</text>
</comment>
<feature type="chain" id="PRO_5042832515" evidence="1">
    <location>
        <begin position="19"/>
        <end position="98"/>
    </location>
</feature>
<evidence type="ECO:0000313" key="3">
    <source>
        <dbReference type="Proteomes" id="UP001302676"/>
    </source>
</evidence>
<evidence type="ECO:0000256" key="1">
    <source>
        <dbReference type="SAM" id="SignalP"/>
    </source>
</evidence>
<proteinExistence type="predicted"/>